<reference evidence="9 10" key="1">
    <citation type="submission" date="2023-01" db="EMBL/GenBank/DDBJ databases">
        <title>Pseudomonas SA3-5T sp. nov., isolated from tidal flat sediment.</title>
        <authorList>
            <person name="Kim H.S."/>
            <person name="Kim J.-S."/>
            <person name="Suh M.K."/>
            <person name="Eom M.K."/>
            <person name="Lee J.-S."/>
        </authorList>
    </citation>
    <scope>NUCLEOTIDE SEQUENCE [LARGE SCALE GENOMIC DNA]</scope>
    <source>
        <strain evidence="9 10">SA3-5</strain>
    </source>
</reference>
<dbReference type="Proteomes" id="UP001212042">
    <property type="component" value="Unassembled WGS sequence"/>
</dbReference>
<dbReference type="RefSeq" id="WP_271348349.1">
    <property type="nucleotide sequence ID" value="NZ_JAQJZJ010000006.1"/>
</dbReference>
<keyword evidence="10" id="KW-1185">Reference proteome</keyword>
<evidence type="ECO:0000256" key="6">
    <source>
        <dbReference type="SAM" id="MobiDB-lite"/>
    </source>
</evidence>
<feature type="transmembrane region" description="Helical" evidence="7">
    <location>
        <begin position="621"/>
        <end position="639"/>
    </location>
</feature>
<organism evidence="9 10">
    <name type="scientific">Pseudomonas aestuarii</name>
    <dbReference type="NCBI Taxonomy" id="3018340"/>
    <lineage>
        <taxon>Bacteria</taxon>
        <taxon>Pseudomonadati</taxon>
        <taxon>Pseudomonadota</taxon>
        <taxon>Gammaproteobacteria</taxon>
        <taxon>Pseudomonadales</taxon>
        <taxon>Pseudomonadaceae</taxon>
        <taxon>Pseudomonas</taxon>
    </lineage>
</organism>
<evidence type="ECO:0000256" key="2">
    <source>
        <dbReference type="ARBA" id="ARBA00022475"/>
    </source>
</evidence>
<gene>
    <name evidence="9" type="ORF">PH586_13825</name>
</gene>
<dbReference type="InterPro" id="IPR050545">
    <property type="entry name" value="Mycobact_MmpL"/>
</dbReference>
<feature type="transmembrane region" description="Helical" evidence="7">
    <location>
        <begin position="228"/>
        <end position="247"/>
    </location>
</feature>
<name>A0ABT4XGZ4_9PSED</name>
<feature type="transmembrane region" description="Helical" evidence="7">
    <location>
        <begin position="750"/>
        <end position="772"/>
    </location>
</feature>
<sequence>MSMHRFTHFFYLAKLWLFRHPRRVLALIGALTLFFALQIPALKVYTDFADLLPQQHPYIQLHNSIKDTFGGANVLVIGVEFTDGDLFSNVNLATLDRVTQAVDNLPGVNHNLVSSLTHRNSRKIWLTEVGSINSEPYYQPEFGQLDDAQLAAMKADVVANPRVYGPLVSPDLKVALVKAQLIEGQLDYEQTFAQLQALRQAEVRDGVRLYATGQPVLVGWAYTYMEQILQIFVFTVLAMLALLVFHFRKAYGVLIPLGGVLISTIWGLGIISLLGYNLDPLGLVIPFLIAARAMSHGVQLVERYYAEVRERGDGQLAARATFDSLFRPGTLGIASDAIGLSLIAIGSIALNTKLGIYASLWATTVIFSVLIGVPLLLSILPQPKNPQIKETFLRHIGATCAATVSRPGAARKLLGLAALAILAGLWASSQVRIGDSEPGSPILYPEHDYNLSSKEINDRFPGSEELYIIAEHAENGGIKRPEVLQSLQSLQAHMLSDPAVGGSKGLPDLVKQVNRLMHNDDPRWFQIPHDADYVGGLMFTYMASSPIPGALDEFNDTDDRIANLVFYYKDRQGETIRRAMFMAKQWIAEHGEDVPGLSIRLAGGTLGVAAAMNESAFETNLLVLPLVFVLIFAFVMVFYTSWHAGLMMLMAMLFATVLTYAYMGLAGMSIDINTVPVIAVGIGVGIDYSIYMMDRIREEMVKSGNLSAAVHRAIATTGMAISFTALTLMAGIVMWVLLSDLRFQADAAKLLCVMIVINGIAAMLLAPAWVLVFKPRFITDAYVDADGVIHADQDAEPIPAIPTNPLPTSAQSDGGLLPEARQPA</sequence>
<evidence type="ECO:0000313" key="9">
    <source>
        <dbReference type="EMBL" id="MDA7087466.1"/>
    </source>
</evidence>
<evidence type="ECO:0000313" key="10">
    <source>
        <dbReference type="Proteomes" id="UP001212042"/>
    </source>
</evidence>
<keyword evidence="2" id="KW-1003">Cell membrane</keyword>
<feature type="transmembrane region" description="Helical" evidence="7">
    <location>
        <begin position="713"/>
        <end position="738"/>
    </location>
</feature>
<feature type="transmembrane region" description="Helical" evidence="7">
    <location>
        <begin position="254"/>
        <end position="275"/>
    </location>
</feature>
<feature type="domain" description="SSD" evidence="8">
    <location>
        <begin position="644"/>
        <end position="765"/>
    </location>
</feature>
<keyword evidence="4 7" id="KW-1133">Transmembrane helix</keyword>
<evidence type="ECO:0000256" key="5">
    <source>
        <dbReference type="ARBA" id="ARBA00023136"/>
    </source>
</evidence>
<dbReference type="EMBL" id="JAQJZJ010000006">
    <property type="protein sequence ID" value="MDA7087466.1"/>
    <property type="molecule type" value="Genomic_DNA"/>
</dbReference>
<evidence type="ECO:0000256" key="7">
    <source>
        <dbReference type="SAM" id="Phobius"/>
    </source>
</evidence>
<dbReference type="PANTHER" id="PTHR33406">
    <property type="entry name" value="MEMBRANE PROTEIN MJ1562-RELATED"/>
    <property type="match status" value="1"/>
</dbReference>
<dbReference type="PANTHER" id="PTHR33406:SF13">
    <property type="entry name" value="MEMBRANE PROTEIN YDFJ"/>
    <property type="match status" value="1"/>
</dbReference>
<accession>A0ABT4XGZ4</accession>
<evidence type="ECO:0000256" key="3">
    <source>
        <dbReference type="ARBA" id="ARBA00022692"/>
    </source>
</evidence>
<protein>
    <submittedName>
        <fullName evidence="9">MMPL family transporter</fullName>
    </submittedName>
</protein>
<feature type="transmembrane region" description="Helical" evidence="7">
    <location>
        <begin position="645"/>
        <end position="663"/>
    </location>
</feature>
<comment type="subcellular location">
    <subcellularLocation>
        <location evidence="1">Cell membrane</location>
        <topology evidence="1">Multi-pass membrane protein</topology>
    </subcellularLocation>
</comment>
<feature type="transmembrane region" description="Helical" evidence="7">
    <location>
        <begin position="329"/>
        <end position="350"/>
    </location>
</feature>
<dbReference type="InterPro" id="IPR000731">
    <property type="entry name" value="SSD"/>
</dbReference>
<keyword evidence="5 7" id="KW-0472">Membrane</keyword>
<evidence type="ECO:0000256" key="1">
    <source>
        <dbReference type="ARBA" id="ARBA00004651"/>
    </source>
</evidence>
<dbReference type="PROSITE" id="PS50156">
    <property type="entry name" value="SSD"/>
    <property type="match status" value="1"/>
</dbReference>
<evidence type="ECO:0000259" key="8">
    <source>
        <dbReference type="PROSITE" id="PS50156"/>
    </source>
</evidence>
<feature type="transmembrane region" description="Helical" evidence="7">
    <location>
        <begin position="356"/>
        <end position="380"/>
    </location>
</feature>
<feature type="transmembrane region" description="Helical" evidence="7">
    <location>
        <begin position="675"/>
        <end position="693"/>
    </location>
</feature>
<dbReference type="InterPro" id="IPR004869">
    <property type="entry name" value="MMPL_dom"/>
</dbReference>
<comment type="caution">
    <text evidence="9">The sequence shown here is derived from an EMBL/GenBank/DDBJ whole genome shotgun (WGS) entry which is preliminary data.</text>
</comment>
<dbReference type="SUPFAM" id="SSF82866">
    <property type="entry name" value="Multidrug efflux transporter AcrB transmembrane domain"/>
    <property type="match status" value="2"/>
</dbReference>
<feature type="region of interest" description="Disordered" evidence="6">
    <location>
        <begin position="799"/>
        <end position="824"/>
    </location>
</feature>
<dbReference type="Pfam" id="PF03176">
    <property type="entry name" value="MMPL"/>
    <property type="match status" value="2"/>
</dbReference>
<keyword evidence="3 7" id="KW-0812">Transmembrane</keyword>
<dbReference type="Gene3D" id="1.20.1640.10">
    <property type="entry name" value="Multidrug efflux transporter AcrB transmembrane domain"/>
    <property type="match status" value="2"/>
</dbReference>
<proteinExistence type="predicted"/>
<evidence type="ECO:0000256" key="4">
    <source>
        <dbReference type="ARBA" id="ARBA00022989"/>
    </source>
</evidence>